<reference evidence="3 5" key="2">
    <citation type="submission" date="2023-03" db="EMBL/GenBank/DDBJ databases">
        <title>Bacillus Genome Sequencing.</title>
        <authorList>
            <person name="Dunlap C."/>
        </authorList>
    </citation>
    <scope>NUCLEOTIDE SEQUENCE [LARGE SCALE GENOMIC DNA]</scope>
    <source>
        <strain evidence="3 5">NRS-38</strain>
    </source>
</reference>
<dbReference type="PANTHER" id="PTHR38441">
    <property type="entry name" value="INTEGRAL MEMBRANE PROTEIN-RELATED"/>
    <property type="match status" value="1"/>
</dbReference>
<dbReference type="PANTHER" id="PTHR38441:SF1">
    <property type="entry name" value="MEMBRANE PROTEIN"/>
    <property type="match status" value="1"/>
</dbReference>
<keyword evidence="1" id="KW-1133">Transmembrane helix</keyword>
<evidence type="ECO:0000313" key="4">
    <source>
        <dbReference type="Proteomes" id="UP001213979"/>
    </source>
</evidence>
<dbReference type="Pfam" id="PF04341">
    <property type="entry name" value="DUF485"/>
    <property type="match status" value="1"/>
</dbReference>
<evidence type="ECO:0000256" key="1">
    <source>
        <dbReference type="SAM" id="Phobius"/>
    </source>
</evidence>
<evidence type="ECO:0000313" key="5">
    <source>
        <dbReference type="Proteomes" id="UP001339962"/>
    </source>
</evidence>
<accession>A0ABD5J1R2</accession>
<keyword evidence="1" id="KW-0472">Membrane</keyword>
<dbReference type="EMBL" id="JAQOTG010000009">
    <property type="protein sequence ID" value="MDE8564305.1"/>
    <property type="molecule type" value="Genomic_DNA"/>
</dbReference>
<reference evidence="2 4" key="1">
    <citation type="submission" date="2023-01" db="EMBL/GenBank/DDBJ databases">
        <title>Genome-based reclassification of Anoxybacillus geothermalis as a later heterotypic synonym of Anoxybacillus rupiensis.</title>
        <authorList>
            <person name="Inan Bektas K."/>
            <person name="Canakci S."/>
            <person name="Belduz A.A."/>
            <person name="Guler H.H."/>
        </authorList>
    </citation>
    <scope>NUCLEOTIDE SEQUENCE [LARGE SCALE GENOMIC DNA]</scope>
    <source>
        <strain evidence="2 4">DSM 17127</strain>
    </source>
</reference>
<protein>
    <submittedName>
        <fullName evidence="3">DUF485 domain-containing protein</fullName>
    </submittedName>
</protein>
<keyword evidence="1" id="KW-0812">Transmembrane</keyword>
<feature type="transmembrane region" description="Helical" evidence="1">
    <location>
        <begin position="69"/>
        <end position="90"/>
    </location>
</feature>
<name>A0ABD5J1R2_9BACL</name>
<dbReference type="InterPro" id="IPR007436">
    <property type="entry name" value="DUF485"/>
</dbReference>
<dbReference type="Proteomes" id="UP001339962">
    <property type="component" value="Unassembled WGS sequence"/>
</dbReference>
<gene>
    <name evidence="3" type="ORF">P9850_17105</name>
    <name evidence="2" type="ORF">PNH38_10490</name>
</gene>
<dbReference type="AlphaFoldDB" id="A0ABD5J1R2"/>
<proteinExistence type="predicted"/>
<comment type="caution">
    <text evidence="3">The sequence shown here is derived from an EMBL/GenBank/DDBJ whole genome shotgun (WGS) entry which is preliminary data.</text>
</comment>
<evidence type="ECO:0000313" key="2">
    <source>
        <dbReference type="EMBL" id="MDE8564305.1"/>
    </source>
</evidence>
<evidence type="ECO:0000313" key="3">
    <source>
        <dbReference type="EMBL" id="MED5053511.1"/>
    </source>
</evidence>
<feature type="transmembrane region" description="Helical" evidence="1">
    <location>
        <begin position="36"/>
        <end position="57"/>
    </location>
</feature>
<dbReference type="Proteomes" id="UP001213979">
    <property type="component" value="Unassembled WGS sequence"/>
</dbReference>
<dbReference type="EMBL" id="JARTLI010000047">
    <property type="protein sequence ID" value="MED5053511.1"/>
    <property type="molecule type" value="Genomic_DNA"/>
</dbReference>
<organism evidence="3 5">
    <name type="scientific">Anoxybacteroides rupiense</name>
    <dbReference type="NCBI Taxonomy" id="311460"/>
    <lineage>
        <taxon>Bacteria</taxon>
        <taxon>Bacillati</taxon>
        <taxon>Bacillota</taxon>
        <taxon>Bacilli</taxon>
        <taxon>Bacillales</taxon>
        <taxon>Anoxybacillaceae</taxon>
        <taxon>Anoxybacteroides</taxon>
    </lineage>
</organism>
<sequence>MEMQKTASQQDHTFTDYSQIVQSASFRQLMHAKKRFILPFSLFFMIFYFALPVLTSYSKALNTPAIGSISWAWLFAFAQFIMTWALCTLYSKRAAKFDEMVEKIKNEVKERSHKS</sequence>
<keyword evidence="4" id="KW-1185">Reference proteome</keyword>